<feature type="domain" description="B box-type" evidence="13">
    <location>
        <begin position="186"/>
        <end position="222"/>
    </location>
</feature>
<dbReference type="SUPFAM" id="SSF57850">
    <property type="entry name" value="RING/U-box"/>
    <property type="match status" value="1"/>
</dbReference>
<evidence type="ECO:0000313" key="14">
    <source>
        <dbReference type="Proteomes" id="UP000694871"/>
    </source>
</evidence>
<dbReference type="InterPro" id="IPR027370">
    <property type="entry name" value="Znf-RING_euk"/>
</dbReference>
<evidence type="ECO:0000256" key="7">
    <source>
        <dbReference type="ARBA" id="ARBA00022786"/>
    </source>
</evidence>
<feature type="domain" description="RING-type" evidence="12">
    <location>
        <begin position="28"/>
        <end position="98"/>
    </location>
</feature>
<dbReference type="Pfam" id="PF00630">
    <property type="entry name" value="Filamin"/>
    <property type="match status" value="1"/>
</dbReference>
<dbReference type="GeneID" id="107124015"/>
<dbReference type="Pfam" id="PF13445">
    <property type="entry name" value="zf-RING_UBOX"/>
    <property type="match status" value="1"/>
</dbReference>
<dbReference type="CDD" id="cd19809">
    <property type="entry name" value="Bbox1_TRIM45_C-X"/>
    <property type="match status" value="1"/>
</dbReference>
<sequence length="582" mass="64248">MSDSQGEDERNGTPEAPAAPKEPSRSRCPLCTQPFSAPRILPCLHTFCTACLGRLEPFSDLALRHEDSDSGSDGSWLRGQQQNHQPPPPLSILCPVCDTEVDLPPGGVEDLPTDHVALNEALLEALRGAGLGVACDLCADGEAVKRCQACRLCLCHFCCQAHKRQKKTASHAVVELRDLKGYTRLEKPIHCPAHPSEELRLFCERCDRPVCQECVVGAHRQHPYNMAANVIHKHGDSIRELVKVTQRHVGTLRGGLSRIEEVGESLDRRAEAVALEIRAFADGYMRAVEEHRDRLLRTLEELRVQRETQLHLQKAQLQQLLQDMQTGVDFTERLLTSGSDLEILLTKGVVENRLRGLNYVDYHPHPVADDRIQFSPHERGALIQSYEIFGVVLNRATDPSKCVVKGKDVAGLRRSEPVGLMLLCKDGSGERVERGGEPVRVTVSHKERKDCATKAIICDNQDGTYHITFTPEEPGRYTISIFVRGQHVQGSPFTMAVKNKLRQHRGLFHCCTFCSSGGQKAARCACGGTMPGGYQGCGHGHKGHPGSPHWSCCGNVAEASECSIKQPHEDSLQRSLLRTVAL</sequence>
<dbReference type="InterPro" id="IPR013083">
    <property type="entry name" value="Znf_RING/FYVE/PHD"/>
</dbReference>
<evidence type="ECO:0000256" key="8">
    <source>
        <dbReference type="ARBA" id="ARBA00022833"/>
    </source>
</evidence>
<dbReference type="PROSITE" id="PS50194">
    <property type="entry name" value="FILAMIN_REPEAT"/>
    <property type="match status" value="1"/>
</dbReference>
<evidence type="ECO:0000256" key="5">
    <source>
        <dbReference type="ARBA" id="ARBA00022737"/>
    </source>
</evidence>
<evidence type="ECO:0000256" key="4">
    <source>
        <dbReference type="ARBA" id="ARBA00022723"/>
    </source>
</evidence>
<evidence type="ECO:0000259" key="13">
    <source>
        <dbReference type="PROSITE" id="PS50119"/>
    </source>
</evidence>
<protein>
    <recommendedName>
        <fullName evidence="3">RING-type E3 ubiquitin transferase</fullName>
        <ecNumber evidence="3">2.3.2.27</ecNumber>
    </recommendedName>
</protein>
<dbReference type="Pfam" id="PF00643">
    <property type="entry name" value="zf-B_box"/>
    <property type="match status" value="1"/>
</dbReference>
<evidence type="ECO:0000256" key="2">
    <source>
        <dbReference type="ARBA" id="ARBA00008518"/>
    </source>
</evidence>
<comment type="catalytic activity">
    <reaction evidence="1">
        <text>S-ubiquitinyl-[E2 ubiquitin-conjugating enzyme]-L-cysteine + [acceptor protein]-L-lysine = [E2 ubiquitin-conjugating enzyme]-L-cysteine + N(6)-ubiquitinyl-[acceptor protein]-L-lysine.</text>
        <dbReference type="EC" id="2.3.2.27"/>
    </reaction>
</comment>
<gene>
    <name evidence="15" type="primary">TRIM45</name>
</gene>
<feature type="region of interest" description="Disordered" evidence="11">
    <location>
        <begin position="65"/>
        <end position="86"/>
    </location>
</feature>
<dbReference type="InterPro" id="IPR017907">
    <property type="entry name" value="Znf_RING_CS"/>
</dbReference>
<dbReference type="InterPro" id="IPR000315">
    <property type="entry name" value="Znf_B-box"/>
</dbReference>
<dbReference type="InterPro" id="IPR017868">
    <property type="entry name" value="Filamin/ABP280_repeat-like"/>
</dbReference>
<keyword evidence="14" id="KW-1185">Reference proteome</keyword>
<evidence type="ECO:0000256" key="10">
    <source>
        <dbReference type="PROSITE-ProRule" id="PRU00087"/>
    </source>
</evidence>
<keyword evidence="8" id="KW-0862">Zinc</keyword>
<evidence type="ECO:0000256" key="9">
    <source>
        <dbReference type="PROSITE-ProRule" id="PRU00024"/>
    </source>
</evidence>
<accession>A0ABM1LA96</accession>
<dbReference type="SMART" id="SM00336">
    <property type="entry name" value="BBOX"/>
    <property type="match status" value="2"/>
</dbReference>
<dbReference type="PROSITE" id="PS00518">
    <property type="entry name" value="ZF_RING_1"/>
    <property type="match status" value="1"/>
</dbReference>
<feature type="domain" description="B box-type" evidence="13">
    <location>
        <begin position="135"/>
        <end position="176"/>
    </location>
</feature>
<evidence type="ECO:0000313" key="15">
    <source>
        <dbReference type="RefSeq" id="XP_015282883.1"/>
    </source>
</evidence>
<dbReference type="EC" id="2.3.2.27" evidence="3"/>
<dbReference type="Gene3D" id="2.60.40.10">
    <property type="entry name" value="Immunoglobulins"/>
    <property type="match status" value="1"/>
</dbReference>
<dbReference type="SMART" id="SM00502">
    <property type="entry name" value="BBC"/>
    <property type="match status" value="1"/>
</dbReference>
<keyword evidence="6 9" id="KW-0863">Zinc-finger</keyword>
<dbReference type="Proteomes" id="UP000694871">
    <property type="component" value="Unplaced"/>
</dbReference>
<dbReference type="PANTHER" id="PTHR25462">
    <property type="entry name" value="BONUS, ISOFORM C-RELATED"/>
    <property type="match status" value="1"/>
</dbReference>
<dbReference type="SMART" id="SM00557">
    <property type="entry name" value="IG_FLMN"/>
    <property type="match status" value="1"/>
</dbReference>
<name>A0ABM1LA96_GEKJA</name>
<dbReference type="RefSeq" id="XP_015282883.1">
    <property type="nucleotide sequence ID" value="XM_015427397.1"/>
</dbReference>
<dbReference type="InterPro" id="IPR014756">
    <property type="entry name" value="Ig_E-set"/>
</dbReference>
<evidence type="ECO:0000259" key="12">
    <source>
        <dbReference type="PROSITE" id="PS50089"/>
    </source>
</evidence>
<keyword evidence="5" id="KW-0677">Repeat</keyword>
<dbReference type="Gene3D" id="3.30.160.60">
    <property type="entry name" value="Classic Zinc Finger"/>
    <property type="match status" value="1"/>
</dbReference>
<dbReference type="PANTHER" id="PTHR25462:SF291">
    <property type="entry name" value="E3 UBIQUITIN-PROTEIN LIGASE TRIM45"/>
    <property type="match status" value="1"/>
</dbReference>
<evidence type="ECO:0000256" key="6">
    <source>
        <dbReference type="ARBA" id="ARBA00022771"/>
    </source>
</evidence>
<comment type="similarity">
    <text evidence="2">Belongs to the TRIM/RBCC family.</text>
</comment>
<dbReference type="InterPro" id="IPR001841">
    <property type="entry name" value="Znf_RING"/>
</dbReference>
<dbReference type="InterPro" id="IPR013783">
    <property type="entry name" value="Ig-like_fold"/>
</dbReference>
<keyword evidence="4" id="KW-0479">Metal-binding</keyword>
<evidence type="ECO:0000256" key="1">
    <source>
        <dbReference type="ARBA" id="ARBA00000900"/>
    </source>
</evidence>
<feature type="repeat" description="Filamin" evidence="10">
    <location>
        <begin position="394"/>
        <end position="497"/>
    </location>
</feature>
<evidence type="ECO:0000256" key="3">
    <source>
        <dbReference type="ARBA" id="ARBA00012483"/>
    </source>
</evidence>
<dbReference type="SUPFAM" id="SSF57845">
    <property type="entry name" value="B-box zinc-binding domain"/>
    <property type="match status" value="1"/>
</dbReference>
<reference evidence="15" key="1">
    <citation type="submission" date="2025-08" db="UniProtKB">
        <authorList>
            <consortium name="RefSeq"/>
        </authorList>
    </citation>
    <scope>IDENTIFICATION</scope>
</reference>
<feature type="region of interest" description="Disordered" evidence="11">
    <location>
        <begin position="1"/>
        <end position="27"/>
    </location>
</feature>
<dbReference type="PROSITE" id="PS50089">
    <property type="entry name" value="ZF_RING_2"/>
    <property type="match status" value="1"/>
</dbReference>
<keyword evidence="7" id="KW-0833">Ubl conjugation pathway</keyword>
<dbReference type="SUPFAM" id="SSF81296">
    <property type="entry name" value="E set domains"/>
    <property type="match status" value="1"/>
</dbReference>
<organism evidence="14 15">
    <name type="scientific">Gekko japonicus</name>
    <name type="common">Schlegel's Japanese gecko</name>
    <dbReference type="NCBI Taxonomy" id="146911"/>
    <lineage>
        <taxon>Eukaryota</taxon>
        <taxon>Metazoa</taxon>
        <taxon>Chordata</taxon>
        <taxon>Craniata</taxon>
        <taxon>Vertebrata</taxon>
        <taxon>Euteleostomi</taxon>
        <taxon>Lepidosauria</taxon>
        <taxon>Squamata</taxon>
        <taxon>Bifurcata</taxon>
        <taxon>Gekkota</taxon>
        <taxon>Gekkonidae</taxon>
        <taxon>Gekkoninae</taxon>
        <taxon>Gekko</taxon>
    </lineage>
</organism>
<dbReference type="Gene3D" id="3.30.40.10">
    <property type="entry name" value="Zinc/RING finger domain, C3HC4 (zinc finger)"/>
    <property type="match status" value="1"/>
</dbReference>
<dbReference type="CDD" id="cd19785">
    <property type="entry name" value="Bbox2_TRIM45_C-X"/>
    <property type="match status" value="1"/>
</dbReference>
<proteinExistence type="inferred from homology"/>
<dbReference type="SMART" id="SM00184">
    <property type="entry name" value="RING"/>
    <property type="match status" value="1"/>
</dbReference>
<dbReference type="InterPro" id="IPR001298">
    <property type="entry name" value="Filamin/ABP280_rpt"/>
</dbReference>
<evidence type="ECO:0000256" key="11">
    <source>
        <dbReference type="SAM" id="MobiDB-lite"/>
    </source>
</evidence>
<dbReference type="InterPro" id="IPR047153">
    <property type="entry name" value="TRIM45/56/19-like"/>
</dbReference>
<dbReference type="PROSITE" id="PS50119">
    <property type="entry name" value="ZF_BBOX"/>
    <property type="match status" value="2"/>
</dbReference>
<dbReference type="InterPro" id="IPR003649">
    <property type="entry name" value="Bbox_C"/>
</dbReference>